<protein>
    <recommendedName>
        <fullName evidence="4">MARVEL domain-containing protein</fullName>
    </recommendedName>
</protein>
<evidence type="ECO:0008006" key="4">
    <source>
        <dbReference type="Google" id="ProtNLM"/>
    </source>
</evidence>
<reference evidence="2" key="1">
    <citation type="journal article" date="2021" name="IMA Fungus">
        <title>Genomic characterization of three marine fungi, including Emericellopsis atlantica sp. nov. with signatures of a generalist lifestyle and marine biomass degradation.</title>
        <authorList>
            <person name="Hagestad O.C."/>
            <person name="Hou L."/>
            <person name="Andersen J.H."/>
            <person name="Hansen E.H."/>
            <person name="Altermark B."/>
            <person name="Li C."/>
            <person name="Kuhnert E."/>
            <person name="Cox R.J."/>
            <person name="Crous P.W."/>
            <person name="Spatafora J.W."/>
            <person name="Lail K."/>
            <person name="Amirebrahimi M."/>
            <person name="Lipzen A."/>
            <person name="Pangilinan J."/>
            <person name="Andreopoulos W."/>
            <person name="Hayes R.D."/>
            <person name="Ng V."/>
            <person name="Grigoriev I.V."/>
            <person name="Jackson S.A."/>
            <person name="Sutton T.D.S."/>
            <person name="Dobson A.D.W."/>
            <person name="Rama T."/>
        </authorList>
    </citation>
    <scope>NUCLEOTIDE SEQUENCE</scope>
    <source>
        <strain evidence="2">TRa3180A</strain>
    </source>
</reference>
<dbReference type="OrthoDB" id="5284712at2759"/>
<sequence length="293" mass="31762">MLEFEIHHFAAIKLALHCVQALLIFVAWAVEIAVFKATDSSIDGRPGWHFGLCFLTVPAIIFLTMVPRFPRTRKLANPYVMAAIDGVFCVFWLSAFASVASWNSAGKCGDGCGTSKAVVAISVVIWLLWVATTLMSLYAVTYFMREGYYPGLSRAPTNAQMIDPDKDAFSTAPHDDVYAPVQHDDHEIHNMGGPLDSHNYNSAPTYDGPPQIPGGAYSEASNMGGGLGGHTYESHGAGRYVSPSVEEETAYNPYGGHDTSYRGHSPAPVVGDNGRVHFPAARYDNVSVLGDRE</sequence>
<name>A0A9P7ZA00_9HELO</name>
<dbReference type="PANTHER" id="PTHR37451:SF3">
    <property type="entry name" value="MARVEL DOMAIN-CONTAINING PROTEIN"/>
    <property type="match status" value="1"/>
</dbReference>
<proteinExistence type="predicted"/>
<dbReference type="PANTHER" id="PTHR37451">
    <property type="entry name" value="MARVEL DOMAIN"/>
    <property type="match status" value="1"/>
</dbReference>
<organism evidence="2 3">
    <name type="scientific">Calycina marina</name>
    <dbReference type="NCBI Taxonomy" id="1763456"/>
    <lineage>
        <taxon>Eukaryota</taxon>
        <taxon>Fungi</taxon>
        <taxon>Dikarya</taxon>
        <taxon>Ascomycota</taxon>
        <taxon>Pezizomycotina</taxon>
        <taxon>Leotiomycetes</taxon>
        <taxon>Helotiales</taxon>
        <taxon>Pezizellaceae</taxon>
        <taxon>Calycina</taxon>
    </lineage>
</organism>
<accession>A0A9P7ZA00</accession>
<feature type="transmembrane region" description="Helical" evidence="1">
    <location>
        <begin position="47"/>
        <end position="66"/>
    </location>
</feature>
<gene>
    <name evidence="2" type="ORF">BJ878DRAFT_489092</name>
</gene>
<keyword evidence="1" id="KW-0472">Membrane</keyword>
<comment type="caution">
    <text evidence="2">The sequence shown here is derived from an EMBL/GenBank/DDBJ whole genome shotgun (WGS) entry which is preliminary data.</text>
</comment>
<keyword evidence="1" id="KW-1133">Transmembrane helix</keyword>
<dbReference type="EMBL" id="MU253753">
    <property type="protein sequence ID" value="KAG9248224.1"/>
    <property type="molecule type" value="Genomic_DNA"/>
</dbReference>
<keyword evidence="1" id="KW-0812">Transmembrane</keyword>
<feature type="transmembrane region" description="Helical" evidence="1">
    <location>
        <begin position="12"/>
        <end position="35"/>
    </location>
</feature>
<evidence type="ECO:0000313" key="3">
    <source>
        <dbReference type="Proteomes" id="UP000887226"/>
    </source>
</evidence>
<dbReference type="Proteomes" id="UP000887226">
    <property type="component" value="Unassembled WGS sequence"/>
</dbReference>
<evidence type="ECO:0000313" key="2">
    <source>
        <dbReference type="EMBL" id="KAG9248224.1"/>
    </source>
</evidence>
<dbReference type="AlphaFoldDB" id="A0A9P7ZA00"/>
<evidence type="ECO:0000256" key="1">
    <source>
        <dbReference type="SAM" id="Phobius"/>
    </source>
</evidence>
<keyword evidence="3" id="KW-1185">Reference proteome</keyword>
<feature type="transmembrane region" description="Helical" evidence="1">
    <location>
        <begin position="78"/>
        <end position="97"/>
    </location>
</feature>
<feature type="transmembrane region" description="Helical" evidence="1">
    <location>
        <begin position="117"/>
        <end position="144"/>
    </location>
</feature>